<dbReference type="InterPro" id="IPR035906">
    <property type="entry name" value="MetI-like_sf"/>
</dbReference>
<comment type="subcellular location">
    <subcellularLocation>
        <location evidence="1">Cell inner membrane</location>
        <topology evidence="1">Multi-pass membrane protein</topology>
    </subcellularLocation>
    <subcellularLocation>
        <location evidence="8">Cell membrane</location>
        <topology evidence="8">Multi-pass membrane protein</topology>
    </subcellularLocation>
</comment>
<feature type="transmembrane region" description="Helical" evidence="8">
    <location>
        <begin position="326"/>
        <end position="352"/>
    </location>
</feature>
<dbReference type="HOGENOM" id="CLU_021838_2_1_6"/>
<feature type="transmembrane region" description="Helical" evidence="8">
    <location>
        <begin position="499"/>
        <end position="520"/>
    </location>
</feature>
<dbReference type="Gene3D" id="1.10.3720.10">
    <property type="entry name" value="MetI-like"/>
    <property type="match status" value="2"/>
</dbReference>
<gene>
    <name evidence="10" type="ORF">Thimo_1761</name>
</gene>
<comment type="similarity">
    <text evidence="8">Belongs to the binding-protein-dependent transport system permease family.</text>
</comment>
<dbReference type="AlphaFoldDB" id="L0GYT7"/>
<dbReference type="PATRIC" id="fig|765912.4.peg.1726"/>
<sequence>MRLPRWGQLLVWLVFAVAVYLPAGQLILEALSVGRPSAAIKSLFLTSSQWSLLGRSVTLAAGASLLAVLIGVPYALLCEKTDLPGRAFFSLAYLVPLLIPPYLHAIVWGRLLARNGPVNQFLMDLLGLPSAPVDVHSLGGAVVVLALAYFPFVTLLTISGLRTVDASYEEAALMQRCAWRAVTRVSLPMVRPHVGAAALFVFVFAIIDFGVADVLRVQVYPVEIFIQFSALYDEQAAIMLSIPLLVVTALAIALQVHTMRGRSYVSLQAGRGTIRRYRLGGARGVAAALCSAILLFSVLVPVGALMDAAGPLQSYQRALDFSLEQILVSFVLALIAAVVMTALSVAVAVALFSAERFGKVVAEYLSQLAFAIPPIVLGIGMIKLWNRPETDWLYGSALIVVLGCVAHFVPFTIRVVYSNLQQFNPRLLDAAALTRRSSLTIGWRILLPLLRNGLLTALFIGFVLSMGELGVTLLVIPPGTETIPIKIYNFMHYGAEQTVAALGLMLIAVQLLLAIALFGFGRWLGPGAK</sequence>
<keyword evidence="7 8" id="KW-0472">Membrane</keyword>
<dbReference type="KEGG" id="tmb:Thimo_1761"/>
<dbReference type="OrthoDB" id="9790211at2"/>
<keyword evidence="6 8" id="KW-1133">Transmembrane helix</keyword>
<evidence type="ECO:0000313" key="10">
    <source>
        <dbReference type="EMBL" id="AGA90535.1"/>
    </source>
</evidence>
<dbReference type="PANTHER" id="PTHR43357">
    <property type="entry name" value="INNER MEMBRANE ABC TRANSPORTER PERMEASE PROTEIN YDCV"/>
    <property type="match status" value="1"/>
</dbReference>
<feature type="domain" description="ABC transmembrane type-1" evidence="9">
    <location>
        <begin position="326"/>
        <end position="517"/>
    </location>
</feature>
<feature type="transmembrane region" description="Helical" evidence="8">
    <location>
        <begin position="133"/>
        <end position="158"/>
    </location>
</feature>
<dbReference type="eggNOG" id="COG1178">
    <property type="taxonomic scope" value="Bacteria"/>
</dbReference>
<accession>L0GYT7</accession>
<evidence type="ECO:0000256" key="2">
    <source>
        <dbReference type="ARBA" id="ARBA00022448"/>
    </source>
</evidence>
<dbReference type="InterPro" id="IPR000515">
    <property type="entry name" value="MetI-like"/>
</dbReference>
<evidence type="ECO:0000256" key="8">
    <source>
        <dbReference type="RuleBase" id="RU363032"/>
    </source>
</evidence>
<dbReference type="STRING" id="765912.Thimo_1761"/>
<organism evidence="10 11">
    <name type="scientific">Thioflavicoccus mobilis 8321</name>
    <dbReference type="NCBI Taxonomy" id="765912"/>
    <lineage>
        <taxon>Bacteria</taxon>
        <taxon>Pseudomonadati</taxon>
        <taxon>Pseudomonadota</taxon>
        <taxon>Gammaproteobacteria</taxon>
        <taxon>Chromatiales</taxon>
        <taxon>Chromatiaceae</taxon>
        <taxon>Thioflavicoccus</taxon>
    </lineage>
</organism>
<dbReference type="Proteomes" id="UP000010816">
    <property type="component" value="Chromosome"/>
</dbReference>
<evidence type="ECO:0000256" key="5">
    <source>
        <dbReference type="ARBA" id="ARBA00022692"/>
    </source>
</evidence>
<evidence type="ECO:0000256" key="6">
    <source>
        <dbReference type="ARBA" id="ARBA00022989"/>
    </source>
</evidence>
<dbReference type="PROSITE" id="PS50928">
    <property type="entry name" value="ABC_TM1"/>
    <property type="match status" value="2"/>
</dbReference>
<protein>
    <submittedName>
        <fullName evidence="10">ABC-type Fe3+ transport system, permease component</fullName>
    </submittedName>
</protein>
<evidence type="ECO:0000259" key="9">
    <source>
        <dbReference type="PROSITE" id="PS50928"/>
    </source>
</evidence>
<dbReference type="SUPFAM" id="SSF161098">
    <property type="entry name" value="MetI-like"/>
    <property type="match status" value="2"/>
</dbReference>
<feature type="transmembrane region" description="Helical" evidence="8">
    <location>
        <begin position="235"/>
        <end position="254"/>
    </location>
</feature>
<evidence type="ECO:0000313" key="11">
    <source>
        <dbReference type="Proteomes" id="UP000010816"/>
    </source>
</evidence>
<dbReference type="EMBL" id="CP003051">
    <property type="protein sequence ID" value="AGA90535.1"/>
    <property type="molecule type" value="Genomic_DNA"/>
</dbReference>
<dbReference type="GO" id="GO:0055085">
    <property type="term" value="P:transmembrane transport"/>
    <property type="evidence" value="ECO:0007669"/>
    <property type="project" value="InterPro"/>
</dbReference>
<dbReference type="Pfam" id="PF00528">
    <property type="entry name" value="BPD_transp_1"/>
    <property type="match status" value="1"/>
</dbReference>
<feature type="transmembrane region" description="Helical" evidence="8">
    <location>
        <begin position="194"/>
        <end position="215"/>
    </location>
</feature>
<feature type="transmembrane region" description="Helical" evidence="8">
    <location>
        <begin position="88"/>
        <end position="113"/>
    </location>
</feature>
<proteinExistence type="inferred from homology"/>
<dbReference type="PANTHER" id="PTHR43357:SF3">
    <property type="entry name" value="FE(3+)-TRANSPORT SYSTEM PERMEASE PROTEIN FBPB 2"/>
    <property type="match status" value="1"/>
</dbReference>
<dbReference type="CDD" id="cd06261">
    <property type="entry name" value="TM_PBP2"/>
    <property type="match status" value="2"/>
</dbReference>
<feature type="transmembrane region" description="Helical" evidence="8">
    <location>
        <begin position="392"/>
        <end position="417"/>
    </location>
</feature>
<keyword evidence="3" id="KW-1003">Cell membrane</keyword>
<evidence type="ECO:0000256" key="4">
    <source>
        <dbReference type="ARBA" id="ARBA00022519"/>
    </source>
</evidence>
<feature type="transmembrane region" description="Helical" evidence="8">
    <location>
        <begin position="56"/>
        <end position="76"/>
    </location>
</feature>
<dbReference type="RefSeq" id="WP_015280676.1">
    <property type="nucleotide sequence ID" value="NC_019940.1"/>
</dbReference>
<evidence type="ECO:0000256" key="1">
    <source>
        <dbReference type="ARBA" id="ARBA00004429"/>
    </source>
</evidence>
<reference evidence="10 11" key="1">
    <citation type="submission" date="2011-09" db="EMBL/GenBank/DDBJ databases">
        <title>Complete sequence of chromosome of Thioflavicoccus mobilis 8321.</title>
        <authorList>
            <consortium name="US DOE Joint Genome Institute"/>
            <person name="Lucas S."/>
            <person name="Han J."/>
            <person name="Lapidus A."/>
            <person name="Cheng J.-F."/>
            <person name="Goodwin L."/>
            <person name="Pitluck S."/>
            <person name="Peters L."/>
            <person name="Ovchinnikova G."/>
            <person name="Lu M."/>
            <person name="Detter J.C."/>
            <person name="Han C."/>
            <person name="Tapia R."/>
            <person name="Land M."/>
            <person name="Hauser L."/>
            <person name="Kyrpides N."/>
            <person name="Ivanova N."/>
            <person name="Pagani I."/>
            <person name="Vogl K."/>
            <person name="Liu Z."/>
            <person name="Imhoff J."/>
            <person name="Thiel V."/>
            <person name="Frigaard N.-U."/>
            <person name="Bryant D."/>
            <person name="Woyke T."/>
        </authorList>
    </citation>
    <scope>NUCLEOTIDE SEQUENCE [LARGE SCALE GENOMIC DNA]</scope>
    <source>
        <strain evidence="10 11">8321</strain>
    </source>
</reference>
<feature type="transmembrane region" description="Helical" evidence="8">
    <location>
        <begin position="285"/>
        <end position="306"/>
    </location>
</feature>
<feature type="transmembrane region" description="Helical" evidence="8">
    <location>
        <begin position="454"/>
        <end position="479"/>
    </location>
</feature>
<feature type="domain" description="ABC transmembrane type-1" evidence="9">
    <location>
        <begin position="53"/>
        <end position="251"/>
    </location>
</feature>
<keyword evidence="11" id="KW-1185">Reference proteome</keyword>
<keyword evidence="4" id="KW-0997">Cell inner membrane</keyword>
<feature type="transmembrane region" description="Helical" evidence="8">
    <location>
        <begin position="364"/>
        <end position="386"/>
    </location>
</feature>
<keyword evidence="2 8" id="KW-0813">Transport</keyword>
<evidence type="ECO:0000256" key="3">
    <source>
        <dbReference type="ARBA" id="ARBA00022475"/>
    </source>
</evidence>
<dbReference type="GO" id="GO:0005886">
    <property type="term" value="C:plasma membrane"/>
    <property type="evidence" value="ECO:0007669"/>
    <property type="project" value="UniProtKB-SubCell"/>
</dbReference>
<evidence type="ECO:0000256" key="7">
    <source>
        <dbReference type="ARBA" id="ARBA00023136"/>
    </source>
</evidence>
<name>L0GYT7_9GAMM</name>
<keyword evidence="5 8" id="KW-0812">Transmembrane</keyword>